<organism evidence="1">
    <name type="scientific">Cacopsylla melanoneura</name>
    <dbReference type="NCBI Taxonomy" id="428564"/>
    <lineage>
        <taxon>Eukaryota</taxon>
        <taxon>Metazoa</taxon>
        <taxon>Ecdysozoa</taxon>
        <taxon>Arthropoda</taxon>
        <taxon>Hexapoda</taxon>
        <taxon>Insecta</taxon>
        <taxon>Pterygota</taxon>
        <taxon>Neoptera</taxon>
        <taxon>Paraneoptera</taxon>
        <taxon>Hemiptera</taxon>
        <taxon>Sternorrhyncha</taxon>
        <taxon>Psylloidea</taxon>
        <taxon>Psyllidae</taxon>
        <taxon>Psyllinae</taxon>
        <taxon>Cacopsylla</taxon>
    </lineage>
</organism>
<sequence length="99" mass="11521">MIMDQRRGLWHFMPANPKSSLIMCSNLNIGGNRVFIWWVSNPHPLDYRTDEVTKAGSSTNISPAGNMSCSYHCMGECKKQTFHFFSYKFCLKLSRYQQF</sequence>
<accession>A0A8D8QD97</accession>
<proteinExistence type="predicted"/>
<protein>
    <submittedName>
        <fullName evidence="1">Uncharacterized protein</fullName>
    </submittedName>
</protein>
<name>A0A8D8QD97_9HEMI</name>
<dbReference type="AlphaFoldDB" id="A0A8D8QD97"/>
<dbReference type="EMBL" id="HBUF01071529">
    <property type="protein sequence ID" value="CAG6629679.1"/>
    <property type="molecule type" value="Transcribed_RNA"/>
</dbReference>
<evidence type="ECO:0000313" key="1">
    <source>
        <dbReference type="EMBL" id="CAG6629679.1"/>
    </source>
</evidence>
<reference evidence="1" key="1">
    <citation type="submission" date="2021-05" db="EMBL/GenBank/DDBJ databases">
        <authorList>
            <person name="Alioto T."/>
            <person name="Alioto T."/>
            <person name="Gomez Garrido J."/>
        </authorList>
    </citation>
    <scope>NUCLEOTIDE SEQUENCE</scope>
</reference>
<dbReference type="EMBL" id="HBUF01071530">
    <property type="protein sequence ID" value="CAG6629680.1"/>
    <property type="molecule type" value="Transcribed_RNA"/>
</dbReference>